<dbReference type="OrthoDB" id="178023at2"/>
<keyword evidence="4" id="KW-1185">Reference proteome</keyword>
<gene>
    <name evidence="3" type="ORF">CWE08_03760</name>
</gene>
<reference evidence="4" key="1">
    <citation type="journal article" date="2018" name="Front. Microbiol.">
        <title>Genome-Based Analysis Reveals the Taxonomy and Diversity of the Family Idiomarinaceae.</title>
        <authorList>
            <person name="Liu Y."/>
            <person name="Lai Q."/>
            <person name="Shao Z."/>
        </authorList>
    </citation>
    <scope>NUCLEOTIDE SEQUENCE [LARGE SCALE GENOMIC DNA]</scope>
    <source>
        <strain evidence="4">GBPy7</strain>
    </source>
</reference>
<evidence type="ECO:0000256" key="2">
    <source>
        <dbReference type="SAM" id="SignalP"/>
    </source>
</evidence>
<proteinExistence type="predicted"/>
<dbReference type="InterPro" id="IPR010752">
    <property type="entry name" value="DUF1329"/>
</dbReference>
<keyword evidence="2" id="KW-0732">Signal</keyword>
<evidence type="ECO:0000313" key="4">
    <source>
        <dbReference type="Proteomes" id="UP000288395"/>
    </source>
</evidence>
<accession>A0A432W008</accession>
<dbReference type="Gene3D" id="2.50.20.10">
    <property type="entry name" value="Lipoprotein localisation LolA/LolB/LppX"/>
    <property type="match status" value="1"/>
</dbReference>
<protein>
    <submittedName>
        <fullName evidence="3">DUF1329 domain-containing protein</fullName>
    </submittedName>
</protein>
<dbReference type="Proteomes" id="UP000288395">
    <property type="component" value="Unassembled WGS sequence"/>
</dbReference>
<feature type="region of interest" description="Disordered" evidence="1">
    <location>
        <begin position="41"/>
        <end position="77"/>
    </location>
</feature>
<sequence>MKKIMLTAGVMALSLVSAGVNAAVSEENAARLAQDLTPLGAERAGNADGSIPEWTGGLSRPGEDIHRPQNPFPDDEPLYTITSENLDEHRERLSPGQIAMFERYDTYKMHIYQTRRTAAYPQEIYDIVKANAENASLVEGGNGLEGFSGYVPFPVPNDGLEVIWNHLTRYRGGAVQRTVGQFPVQANGTYEMVRLREQLVWPEELSGGRDERADDNILFYFLQEVLAPARLTGTVLLLHDTINQAKESRRAWLYNAGQRRVRRAPNVAYDGPGTASDGLRTSDGLDMFNGAPDKYDWTLVGKKEMYIPYNNYKLLDDSLTYDQIIQPGHMNQDHVRYELHRVWVVEATVKDGERHIYAQRNFFIDEDTWTASVIDHYDGRGELWRVGEAYNVQYYGNDVPWMAAEALYDLNNGRYLVLGLANEEGDFMNFDIEPSRQEFTQQALRRMGIR</sequence>
<dbReference type="Pfam" id="PF07044">
    <property type="entry name" value="DUF1329"/>
    <property type="match status" value="1"/>
</dbReference>
<dbReference type="RefSeq" id="WP_126765766.1">
    <property type="nucleotide sequence ID" value="NZ_PIPJ01000002.1"/>
</dbReference>
<comment type="caution">
    <text evidence="3">The sequence shown here is derived from an EMBL/GenBank/DDBJ whole genome shotgun (WGS) entry which is preliminary data.</text>
</comment>
<dbReference type="CDD" id="cd16329">
    <property type="entry name" value="LolA_like"/>
    <property type="match status" value="1"/>
</dbReference>
<organism evidence="3 4">
    <name type="scientific">Aliidiomarina iranensis</name>
    <dbReference type="NCBI Taxonomy" id="1434071"/>
    <lineage>
        <taxon>Bacteria</taxon>
        <taxon>Pseudomonadati</taxon>
        <taxon>Pseudomonadota</taxon>
        <taxon>Gammaproteobacteria</taxon>
        <taxon>Alteromonadales</taxon>
        <taxon>Idiomarinaceae</taxon>
        <taxon>Aliidiomarina</taxon>
    </lineage>
</organism>
<name>A0A432W008_9GAMM</name>
<evidence type="ECO:0000256" key="1">
    <source>
        <dbReference type="SAM" id="MobiDB-lite"/>
    </source>
</evidence>
<feature type="chain" id="PRO_5019496580" evidence="2">
    <location>
        <begin position="23"/>
        <end position="450"/>
    </location>
</feature>
<feature type="signal peptide" evidence="2">
    <location>
        <begin position="1"/>
        <end position="22"/>
    </location>
</feature>
<dbReference type="AlphaFoldDB" id="A0A432W008"/>
<evidence type="ECO:0000313" key="3">
    <source>
        <dbReference type="EMBL" id="RUO22313.1"/>
    </source>
</evidence>
<dbReference type="EMBL" id="PIPJ01000002">
    <property type="protein sequence ID" value="RUO22313.1"/>
    <property type="molecule type" value="Genomic_DNA"/>
</dbReference>